<evidence type="ECO:0008006" key="3">
    <source>
        <dbReference type="Google" id="ProtNLM"/>
    </source>
</evidence>
<keyword evidence="2" id="KW-1185">Reference proteome</keyword>
<dbReference type="Proteomes" id="UP001277561">
    <property type="component" value="Unassembled WGS sequence"/>
</dbReference>
<dbReference type="EMBL" id="JAVRAD010000020">
    <property type="protein sequence ID" value="MDX8332600.1"/>
    <property type="molecule type" value="Genomic_DNA"/>
</dbReference>
<accession>A0ABU4W4B6</accession>
<proteinExistence type="predicted"/>
<evidence type="ECO:0000313" key="1">
    <source>
        <dbReference type="EMBL" id="MDX8332600.1"/>
    </source>
</evidence>
<evidence type="ECO:0000313" key="2">
    <source>
        <dbReference type="Proteomes" id="UP001277561"/>
    </source>
</evidence>
<dbReference type="RefSeq" id="WP_320188718.1">
    <property type="nucleotide sequence ID" value="NZ_CP192767.1"/>
</dbReference>
<comment type="caution">
    <text evidence="1">The sequence shown here is derived from an EMBL/GenBank/DDBJ whole genome shotgun (WGS) entry which is preliminary data.</text>
</comment>
<protein>
    <recommendedName>
        <fullName evidence="3">AP2 domain protein</fullName>
    </recommendedName>
</protein>
<organism evidence="1 2">
    <name type="scientific">Agrobacterium rosae</name>
    <dbReference type="NCBI Taxonomy" id="1972867"/>
    <lineage>
        <taxon>Bacteria</taxon>
        <taxon>Pseudomonadati</taxon>
        <taxon>Pseudomonadota</taxon>
        <taxon>Alphaproteobacteria</taxon>
        <taxon>Hyphomicrobiales</taxon>
        <taxon>Rhizobiaceae</taxon>
        <taxon>Rhizobium/Agrobacterium group</taxon>
        <taxon>Agrobacterium</taxon>
    </lineage>
</organism>
<sequence length="164" mass="18810">MGEGHTSRGKWSENSVPHKGWNCVGVDDLEEPSQLCQMCESVEIRYVHFMEHPDYTETLAVGCVCAEHMEDDYVRPREREKDLRRLSGRRRSWAGRKWRISQNGNSYINTEGFNIVIYNRDNGFVVSVARRESGKRQAGKQIYPALPDAKASALKALLWAKSHL</sequence>
<name>A0ABU4W4B6_9HYPH</name>
<gene>
    <name evidence="1" type="ORF">RMS29_25685</name>
</gene>
<reference evidence="1" key="1">
    <citation type="journal article" date="2023" name="Phytobiomes J">
        <title>Deciphering the key players within the bacterial microbiota associated with aerial crown gall tumors on rhododendron: Insights into the gallobiome.</title>
        <authorList>
            <person name="Kuzmanovic N."/>
            <person name="Nesme J."/>
            <person name="Wolf J."/>
            <person name="Neumann-Schaal M."/>
            <person name="Petersen J."/>
            <person name="Fernandez-Gnecco G."/>
            <person name="Sproeer C."/>
            <person name="Bunk B."/>
            <person name="Overmann J."/>
            <person name="Sorensen S.J."/>
            <person name="Idczak E."/>
            <person name="Smalla K."/>
        </authorList>
    </citation>
    <scope>NUCLEOTIDE SEQUENCE [LARGE SCALE GENOMIC DNA]</scope>
    <source>
        <strain evidence="1">Rho-14.1</strain>
    </source>
</reference>